<gene>
    <name evidence="7" type="ORF">R1CP_37555</name>
</gene>
<dbReference type="InterPro" id="IPR005471">
    <property type="entry name" value="Tscrpt_reg_IclR_N"/>
</dbReference>
<feature type="region of interest" description="Disordered" evidence="4">
    <location>
        <begin position="251"/>
        <end position="273"/>
    </location>
</feature>
<dbReference type="SMART" id="SM00346">
    <property type="entry name" value="HTH_ICLR"/>
    <property type="match status" value="1"/>
</dbReference>
<dbReference type="Gene3D" id="3.30.450.40">
    <property type="match status" value="1"/>
</dbReference>
<dbReference type="RefSeq" id="WP_065493595.1">
    <property type="nucleotide sequence ID" value="NZ_CP009112.1"/>
</dbReference>
<evidence type="ECO:0000256" key="3">
    <source>
        <dbReference type="ARBA" id="ARBA00023163"/>
    </source>
</evidence>
<organism evidence="7 8">
    <name type="scientific">Rhodococcus opacus</name>
    <name type="common">Nocardia opaca</name>
    <dbReference type="NCBI Taxonomy" id="37919"/>
    <lineage>
        <taxon>Bacteria</taxon>
        <taxon>Bacillati</taxon>
        <taxon>Actinomycetota</taxon>
        <taxon>Actinomycetes</taxon>
        <taxon>Mycobacteriales</taxon>
        <taxon>Nocardiaceae</taxon>
        <taxon>Rhodococcus</taxon>
    </lineage>
</organism>
<keyword evidence="3" id="KW-0804">Transcription</keyword>
<dbReference type="Gene3D" id="1.10.10.10">
    <property type="entry name" value="Winged helix-like DNA-binding domain superfamily/Winged helix DNA-binding domain"/>
    <property type="match status" value="1"/>
</dbReference>
<name>A0A1B1KHL8_RHOOP</name>
<reference evidence="7 8" key="1">
    <citation type="submission" date="2014-07" db="EMBL/GenBank/DDBJ databases">
        <authorList>
            <person name="Zhang J.E."/>
            <person name="Yang H."/>
            <person name="Guo J."/>
            <person name="Deng Z."/>
            <person name="Luo H."/>
            <person name="Luo M."/>
            <person name="Zhao B."/>
        </authorList>
    </citation>
    <scope>NUCLEOTIDE SEQUENCE [LARGE SCALE GENOMIC DNA]</scope>
    <source>
        <strain evidence="7 8">1CP</strain>
        <plasmid evidence="8">Plasmid pr1cp1</plasmid>
    </source>
</reference>
<dbReference type="GO" id="GO:0045892">
    <property type="term" value="P:negative regulation of DNA-templated transcription"/>
    <property type="evidence" value="ECO:0007669"/>
    <property type="project" value="TreeGrafter"/>
</dbReference>
<dbReference type="PATRIC" id="fig|37919.13.peg.7912"/>
<dbReference type="Pfam" id="PF01614">
    <property type="entry name" value="IclR_C"/>
    <property type="match status" value="1"/>
</dbReference>
<dbReference type="InterPro" id="IPR050707">
    <property type="entry name" value="HTH_MetabolicPath_Reg"/>
</dbReference>
<feature type="domain" description="IclR-ED" evidence="6">
    <location>
        <begin position="71"/>
        <end position="250"/>
    </location>
</feature>
<evidence type="ECO:0000256" key="1">
    <source>
        <dbReference type="ARBA" id="ARBA00023015"/>
    </source>
</evidence>
<evidence type="ECO:0000256" key="4">
    <source>
        <dbReference type="SAM" id="MobiDB-lite"/>
    </source>
</evidence>
<evidence type="ECO:0000256" key="2">
    <source>
        <dbReference type="ARBA" id="ARBA00023125"/>
    </source>
</evidence>
<keyword evidence="7" id="KW-0614">Plasmid</keyword>
<dbReference type="SUPFAM" id="SSF55781">
    <property type="entry name" value="GAF domain-like"/>
    <property type="match status" value="1"/>
</dbReference>
<dbReference type="Pfam" id="PF09339">
    <property type="entry name" value="HTH_IclR"/>
    <property type="match status" value="1"/>
</dbReference>
<evidence type="ECO:0000313" key="8">
    <source>
        <dbReference type="Proteomes" id="UP000186108"/>
    </source>
</evidence>
<geneLocation type="plasmid" evidence="8">
    <name>pr1cp1</name>
</geneLocation>
<protein>
    <submittedName>
        <fullName evidence="7">IclR family transcriptional regulator</fullName>
    </submittedName>
</protein>
<dbReference type="InterPro" id="IPR014757">
    <property type="entry name" value="Tscrpt_reg_IclR_C"/>
</dbReference>
<dbReference type="Proteomes" id="UP000186108">
    <property type="component" value="Plasmid pR1CP1"/>
</dbReference>
<dbReference type="InterPro" id="IPR029016">
    <property type="entry name" value="GAF-like_dom_sf"/>
</dbReference>
<feature type="domain" description="HTH iclR-type" evidence="5">
    <location>
        <begin position="11"/>
        <end position="70"/>
    </location>
</feature>
<sequence length="297" mass="32014">MSSTPHTDPPTGGLDRAALLLDAFDGPGRLNLAQVVRRTGLSRSSAHRMLEQLVQLHWLRRDGRNYELGMRLFELGSLALHQDRLHQAALPYLHELHRRTGHVVHLAVLDGVDVVYLDKIGPGFGARLPSRIGGRQPAHCTSVGKALLANLAPSERECFLATDLRGSTQRSPAVPSRLRTELARIRERGIAVDRQESVVGIACIGVPVGNPGNVVAGLSVCGPAAHMKPEHMLATPLRIAARDITRALGAAESGTPCRPFARSRPGRPEGGSRELMHCATERVTTRGAARATTTPMN</sequence>
<accession>A0A1B1KHL8</accession>
<dbReference type="PANTHER" id="PTHR30136:SF24">
    <property type="entry name" value="HTH-TYPE TRANSCRIPTIONAL REPRESSOR ALLR"/>
    <property type="match status" value="1"/>
</dbReference>
<dbReference type="SUPFAM" id="SSF46785">
    <property type="entry name" value="Winged helix' DNA-binding domain"/>
    <property type="match status" value="1"/>
</dbReference>
<dbReference type="EMBL" id="CP009112">
    <property type="protein sequence ID" value="ANS32112.1"/>
    <property type="molecule type" value="Genomic_DNA"/>
</dbReference>
<evidence type="ECO:0000259" key="6">
    <source>
        <dbReference type="PROSITE" id="PS51078"/>
    </source>
</evidence>
<evidence type="ECO:0000313" key="7">
    <source>
        <dbReference type="EMBL" id="ANS32112.1"/>
    </source>
</evidence>
<dbReference type="GO" id="GO:0003700">
    <property type="term" value="F:DNA-binding transcription factor activity"/>
    <property type="evidence" value="ECO:0007669"/>
    <property type="project" value="TreeGrafter"/>
</dbReference>
<proteinExistence type="predicted"/>
<keyword evidence="1" id="KW-0805">Transcription regulation</keyword>
<dbReference type="PANTHER" id="PTHR30136">
    <property type="entry name" value="HELIX-TURN-HELIX TRANSCRIPTIONAL REGULATOR, ICLR FAMILY"/>
    <property type="match status" value="1"/>
</dbReference>
<dbReference type="AlphaFoldDB" id="A0A1B1KHL8"/>
<dbReference type="PROSITE" id="PS51077">
    <property type="entry name" value="HTH_ICLR"/>
    <property type="match status" value="1"/>
</dbReference>
<dbReference type="InterPro" id="IPR036388">
    <property type="entry name" value="WH-like_DNA-bd_sf"/>
</dbReference>
<dbReference type="GO" id="GO:0003677">
    <property type="term" value="F:DNA binding"/>
    <property type="evidence" value="ECO:0007669"/>
    <property type="project" value="UniProtKB-KW"/>
</dbReference>
<dbReference type="PROSITE" id="PS51078">
    <property type="entry name" value="ICLR_ED"/>
    <property type="match status" value="1"/>
</dbReference>
<evidence type="ECO:0000259" key="5">
    <source>
        <dbReference type="PROSITE" id="PS51077"/>
    </source>
</evidence>
<keyword evidence="2" id="KW-0238">DNA-binding</keyword>
<dbReference type="InterPro" id="IPR036390">
    <property type="entry name" value="WH_DNA-bd_sf"/>
</dbReference>